<proteinExistence type="predicted"/>
<dbReference type="InterPro" id="IPR023170">
    <property type="entry name" value="HhH_base_excis_C"/>
</dbReference>
<dbReference type="GO" id="GO:0046872">
    <property type="term" value="F:metal ion binding"/>
    <property type="evidence" value="ECO:0007669"/>
    <property type="project" value="UniProtKB-KW"/>
</dbReference>
<evidence type="ECO:0000256" key="3">
    <source>
        <dbReference type="ARBA" id="ARBA00022763"/>
    </source>
</evidence>
<evidence type="ECO:0000256" key="6">
    <source>
        <dbReference type="ARBA" id="ARBA00023014"/>
    </source>
</evidence>
<dbReference type="AlphaFoldDB" id="X0X3D7"/>
<dbReference type="GO" id="GO:0051539">
    <property type="term" value="F:4 iron, 4 sulfur cluster binding"/>
    <property type="evidence" value="ECO:0007669"/>
    <property type="project" value="UniProtKB-KW"/>
</dbReference>
<protein>
    <recommendedName>
        <fullName evidence="9">HhH-GPD domain-containing protein</fullName>
    </recommendedName>
</protein>
<evidence type="ECO:0000256" key="5">
    <source>
        <dbReference type="ARBA" id="ARBA00023004"/>
    </source>
</evidence>
<accession>X0X3D7</accession>
<reference evidence="8" key="1">
    <citation type="journal article" date="2014" name="Front. Microbiol.">
        <title>High frequency of phylogenetically diverse reductive dehalogenase-homologous genes in deep subseafloor sedimentary metagenomes.</title>
        <authorList>
            <person name="Kawai M."/>
            <person name="Futagami T."/>
            <person name="Toyoda A."/>
            <person name="Takaki Y."/>
            <person name="Nishi S."/>
            <person name="Hori S."/>
            <person name="Arai W."/>
            <person name="Tsubouchi T."/>
            <person name="Morono Y."/>
            <person name="Uchiyama I."/>
            <person name="Ito T."/>
            <person name="Fujiyama A."/>
            <person name="Inagaki F."/>
            <person name="Takami H."/>
        </authorList>
    </citation>
    <scope>NUCLEOTIDE SEQUENCE</scope>
    <source>
        <strain evidence="8">Expedition CK06-06</strain>
    </source>
</reference>
<name>X0X3D7_9ZZZZ</name>
<dbReference type="GO" id="GO:0019104">
    <property type="term" value="F:DNA N-glycosylase activity"/>
    <property type="evidence" value="ECO:0007669"/>
    <property type="project" value="TreeGrafter"/>
</dbReference>
<organism evidence="8">
    <name type="scientific">marine sediment metagenome</name>
    <dbReference type="NCBI Taxonomy" id="412755"/>
    <lineage>
        <taxon>unclassified sequences</taxon>
        <taxon>metagenomes</taxon>
        <taxon>ecological metagenomes</taxon>
    </lineage>
</organism>
<keyword evidence="5" id="KW-0408">Iron</keyword>
<dbReference type="SUPFAM" id="SSF48150">
    <property type="entry name" value="DNA-glycosylase"/>
    <property type="match status" value="1"/>
</dbReference>
<dbReference type="Gene3D" id="1.10.1670.10">
    <property type="entry name" value="Helix-hairpin-Helix base-excision DNA repair enzymes (C-terminal)"/>
    <property type="match status" value="1"/>
</dbReference>
<evidence type="ECO:0000256" key="1">
    <source>
        <dbReference type="ARBA" id="ARBA00022485"/>
    </source>
</evidence>
<sequence>NGIGPKTAAIVLLFSLGRPAFPVDTHIHRVTRRLGLIGPDVSVARAHDVLEDLLPADWYYPFHLNVIRHGREVCPARVPPKCTICPLQAWCDHYQEVVPPAACV</sequence>
<evidence type="ECO:0000256" key="4">
    <source>
        <dbReference type="ARBA" id="ARBA00022801"/>
    </source>
</evidence>
<comment type="caution">
    <text evidence="8">The sequence shown here is derived from an EMBL/GenBank/DDBJ whole genome shotgun (WGS) entry which is preliminary data.</text>
</comment>
<keyword evidence="2" id="KW-0479">Metal-binding</keyword>
<feature type="non-terminal residue" evidence="8">
    <location>
        <position position="1"/>
    </location>
</feature>
<keyword evidence="4" id="KW-0378">Hydrolase</keyword>
<keyword evidence="6" id="KW-0411">Iron-sulfur</keyword>
<dbReference type="PANTHER" id="PTHR10359">
    <property type="entry name" value="A/G-SPECIFIC ADENINE GLYCOSYLASE/ENDONUCLEASE III"/>
    <property type="match status" value="1"/>
</dbReference>
<evidence type="ECO:0000256" key="2">
    <source>
        <dbReference type="ARBA" id="ARBA00022723"/>
    </source>
</evidence>
<evidence type="ECO:0000256" key="7">
    <source>
        <dbReference type="ARBA" id="ARBA00023295"/>
    </source>
</evidence>
<dbReference type="GO" id="GO:0006285">
    <property type="term" value="P:base-excision repair, AP site formation"/>
    <property type="evidence" value="ECO:0007669"/>
    <property type="project" value="TreeGrafter"/>
</dbReference>
<keyword evidence="1" id="KW-0004">4Fe-4S</keyword>
<dbReference type="InterPro" id="IPR003265">
    <property type="entry name" value="HhH-GPD_domain"/>
</dbReference>
<gene>
    <name evidence="8" type="ORF">S01H1_70941</name>
</gene>
<evidence type="ECO:0008006" key="9">
    <source>
        <dbReference type="Google" id="ProtNLM"/>
    </source>
</evidence>
<keyword evidence="3" id="KW-0227">DNA damage</keyword>
<dbReference type="InterPro" id="IPR011257">
    <property type="entry name" value="DNA_glycosylase"/>
</dbReference>
<dbReference type="CDD" id="cd00056">
    <property type="entry name" value="ENDO3c"/>
    <property type="match status" value="1"/>
</dbReference>
<dbReference type="EMBL" id="BARS01047206">
    <property type="protein sequence ID" value="GAG37520.1"/>
    <property type="molecule type" value="Genomic_DNA"/>
</dbReference>
<evidence type="ECO:0000313" key="8">
    <source>
        <dbReference type="EMBL" id="GAG37520.1"/>
    </source>
</evidence>
<keyword evidence="7" id="KW-0326">Glycosidase</keyword>
<dbReference type="PANTHER" id="PTHR10359:SF18">
    <property type="entry name" value="ENDONUCLEASE III"/>
    <property type="match status" value="1"/>
</dbReference>